<dbReference type="AlphaFoldDB" id="A0AAD6GA07"/>
<protein>
    <recommendedName>
        <fullName evidence="3">DUF1479-domain-containing protein</fullName>
    </recommendedName>
</protein>
<sequence>MPALNKWPQWPEFSLADVPVQSEERMKGYKKAIVAEHGEQSLRNAWIKTCERLEKITQQLITEGSSIIPVLEYENLENLDDEEKQRMKELGCFVIRGVIPQEEVSSQYKSLKGYIDSNKESISAWPEANPAVYRIFWTPTQQAIRGHMRHLRVQKFLNEFWHDSSQVTSSDPLTYADALRIRPPGKEFYGLGPHIDAGSLCRWTDPFYRKVYENIFSGSPEDHDSYDLNLRKDANQAAFEGSAHSTVFRAFQGWTAMTAAKPREGSLLLYPYVSVAMAYLLLRPFFTPPAQGDIMDASRWVFSADDGWFPGTHEEDSQYVSRESHPHLRLEQCLVYIPDMRPGDTIWWHCDMIHAVETEHSGKDDASVVYIAATPTTPTNVHYIKSQLQNFLAGKPPGDFSGGTDESKLTGYLGEKGIPSADARQAMGYGLS</sequence>
<evidence type="ECO:0000313" key="2">
    <source>
        <dbReference type="Proteomes" id="UP001220324"/>
    </source>
</evidence>
<proteinExistence type="predicted"/>
<dbReference type="InterPro" id="IPR010856">
    <property type="entry name" value="Gig2-like"/>
</dbReference>
<dbReference type="Pfam" id="PF07350">
    <property type="entry name" value="Gig2-like"/>
    <property type="match status" value="1"/>
</dbReference>
<dbReference type="PANTHER" id="PTHR30613:SF1">
    <property type="entry name" value="DUF1479 DOMAIN PROTEIN (AFU_ORTHOLOGUE AFUA_5G09280)"/>
    <property type="match status" value="1"/>
</dbReference>
<accession>A0AAD6GA07</accession>
<reference evidence="1 2" key="1">
    <citation type="journal article" date="2023" name="IMA Fungus">
        <title>Comparative genomic study of the Penicillium genus elucidates a diverse pangenome and 15 lateral gene transfer events.</title>
        <authorList>
            <person name="Petersen C."/>
            <person name="Sorensen T."/>
            <person name="Nielsen M.R."/>
            <person name="Sondergaard T.E."/>
            <person name="Sorensen J.L."/>
            <person name="Fitzpatrick D.A."/>
            <person name="Frisvad J.C."/>
            <person name="Nielsen K.L."/>
        </authorList>
    </citation>
    <scope>NUCLEOTIDE SEQUENCE [LARGE SCALE GENOMIC DNA]</scope>
    <source>
        <strain evidence="1 2">IBT 35679</strain>
    </source>
</reference>
<organism evidence="1 2">
    <name type="scientific">Penicillium frequentans</name>
    <dbReference type="NCBI Taxonomy" id="3151616"/>
    <lineage>
        <taxon>Eukaryota</taxon>
        <taxon>Fungi</taxon>
        <taxon>Dikarya</taxon>
        <taxon>Ascomycota</taxon>
        <taxon>Pezizomycotina</taxon>
        <taxon>Eurotiomycetes</taxon>
        <taxon>Eurotiomycetidae</taxon>
        <taxon>Eurotiales</taxon>
        <taxon>Aspergillaceae</taxon>
        <taxon>Penicillium</taxon>
    </lineage>
</organism>
<name>A0AAD6GA07_9EURO</name>
<evidence type="ECO:0000313" key="1">
    <source>
        <dbReference type="EMBL" id="KAJ5524030.1"/>
    </source>
</evidence>
<dbReference type="Gene3D" id="2.60.120.330">
    <property type="entry name" value="B-lactam Antibiotic, Isopenicillin N Synthase, Chain"/>
    <property type="match status" value="1"/>
</dbReference>
<dbReference type="SUPFAM" id="SSF51197">
    <property type="entry name" value="Clavaminate synthase-like"/>
    <property type="match status" value="1"/>
</dbReference>
<dbReference type="EMBL" id="JAQIZZ010000008">
    <property type="protein sequence ID" value="KAJ5524030.1"/>
    <property type="molecule type" value="Genomic_DNA"/>
</dbReference>
<dbReference type="InterPro" id="IPR027443">
    <property type="entry name" value="IPNS-like_sf"/>
</dbReference>
<dbReference type="PANTHER" id="PTHR30613">
    <property type="entry name" value="UNCHARACTERIZED PROTEIN YBIU-RELATED"/>
    <property type="match status" value="1"/>
</dbReference>
<evidence type="ECO:0008006" key="3">
    <source>
        <dbReference type="Google" id="ProtNLM"/>
    </source>
</evidence>
<dbReference type="Proteomes" id="UP001220324">
    <property type="component" value="Unassembled WGS sequence"/>
</dbReference>
<keyword evidence="2" id="KW-1185">Reference proteome</keyword>
<gene>
    <name evidence="1" type="ORF">N7494_010680</name>
</gene>
<comment type="caution">
    <text evidence="1">The sequence shown here is derived from an EMBL/GenBank/DDBJ whole genome shotgun (WGS) entry which is preliminary data.</text>
</comment>